<evidence type="ECO:0000256" key="2">
    <source>
        <dbReference type="ARBA" id="ARBA00022450"/>
    </source>
</evidence>
<sequence>MFADPVIISSAEALEQTLLASKTTDQKSHIITTTELPSSISSSDSESDSDNSSNYFSKDPSEHAYEEDSERPEAESSWESLASTVIDSNRVSHNDEHSPYCLPADSYEKVRLDMQHDTLILKEGALVLDLGTGSGAWASDMARSVPAGVKIQGFDISDRLFPANEENVSYATGNILRLPAHLRCQVTLAHQRLLIYALRREEWSQAIDSIKNALIPGEGVVQLTEVMTPTDNPGTAQEKFQIILSSIARKRDLMLNCGEQLPALLNKAGFSDINTKATQVRLGSAGGVVGLQAAACRIGAFRGMRDSVLADGGYGIVSSQETFDELLDSIQAEWEVNECYATYYMITARRSASSFTIPPSSLSIPEVFDFNARHNGHLPFFRYAGDTDLHETSYSNLKKGIECAARFIKSIAGEDDSPVAVLAISDSITFITMMLGSLRAGVKVFFISPRNSASATSHLLQKTHSRNILVSNDESMQQLAENAIAQNQLNVTIRSMPTHDQLFNAPNHIAFPLLKTYDLESVALILHSSGSTNFPKPISLTHRNLIEWGRGSYGERNFEGEVLGGHSLAFFHAMGVIAPLWCAYSGMQLAVFPPASPPFRPTPENVYNGVVASRSTYIFCVPSHIERWAAMPETYEYLSEDVKALAYCGAPLGADAGNLLSSKGVNLQPYFASTETGGMSLFLPERRSESSYRGWARFRIAPHCNVRVVSRSDDSVDEELSELVFLKGPNHTPSVFNTEYEGEPAYTTGDLVVSSMDKGIEYFRFYGREDDQILLSTGEKTNPVPIEKILLKDENIEFVVLFGEGKQQNGALIQPSESYLASVKGLNFSTNDEKLIHFRQAIAPSLAAANEISPAHSFIFPELVLIVDTPFQLTGKGTVRRRHTLNEYSELVEKVYAEVERSTLPEVLGPDSWTIHNTLDFVAGVMEKVLGHTVPPNEDIFQHGADSLSATWIRNTILRVLRGAGFKTRQIPADFVFQFPTTSKLAAFLFGFSLSASTTSGSGEGREEEVEDNEDQGVFGQSPGFGSGTIVKLRPGPNPLIIIHTIDGSINSYPPLQERFRSGLWAIQVTPETPLDSMDNLISFYYAAIKREQPEGPYRLSAYSAASIFAVVLAKKFESEGDTVAQVALLDHAPGIWACPLYGVERDTLSDASKLHEFNRIACEGMCDLIRRDGSGRIPRRHQMAEGLFDAFLAKPDTPETMIAFWKAIAHLLKLTLEFMLKDDFEGVDVSADAPPMAAYLKWERSLKAPVSVYIAEDGIVKSLPKSYQEEWSDLGCAKSWPTSSRAHVIPGGHLEILTHDTLIDLLQNEWK</sequence>
<evidence type="ECO:0000313" key="7">
    <source>
        <dbReference type="Proteomes" id="UP001280581"/>
    </source>
</evidence>
<feature type="region of interest" description="Disordered" evidence="4">
    <location>
        <begin position="998"/>
        <end position="1019"/>
    </location>
</feature>
<dbReference type="InterPro" id="IPR029058">
    <property type="entry name" value="AB_hydrolase_fold"/>
</dbReference>
<dbReference type="Proteomes" id="UP001280581">
    <property type="component" value="Unassembled WGS sequence"/>
</dbReference>
<dbReference type="SUPFAM" id="SSF53474">
    <property type="entry name" value="alpha/beta-Hydrolases"/>
    <property type="match status" value="1"/>
</dbReference>
<dbReference type="InterPro" id="IPR000873">
    <property type="entry name" value="AMP-dep_synth/lig_dom"/>
</dbReference>
<dbReference type="Gene3D" id="3.40.50.12780">
    <property type="entry name" value="N-terminal domain of ligase-like"/>
    <property type="match status" value="1"/>
</dbReference>
<feature type="compositionally biased region" description="Polar residues" evidence="4">
    <location>
        <begin position="23"/>
        <end position="37"/>
    </location>
</feature>
<dbReference type="Pfam" id="PF23562">
    <property type="entry name" value="AMP-binding_C_3"/>
    <property type="match status" value="1"/>
</dbReference>
<dbReference type="InterPro" id="IPR042099">
    <property type="entry name" value="ANL_N_sf"/>
</dbReference>
<dbReference type="SUPFAM" id="SSF56801">
    <property type="entry name" value="Acetyl-CoA synthetase-like"/>
    <property type="match status" value="1"/>
</dbReference>
<dbReference type="SUPFAM" id="SSF47336">
    <property type="entry name" value="ACP-like"/>
    <property type="match status" value="1"/>
</dbReference>
<dbReference type="EMBL" id="WVTA01000002">
    <property type="protein sequence ID" value="KAK3216424.1"/>
    <property type="molecule type" value="Genomic_DNA"/>
</dbReference>
<proteinExistence type="inferred from homology"/>
<dbReference type="Gene3D" id="3.40.50.150">
    <property type="entry name" value="Vaccinia Virus protein VP39"/>
    <property type="match status" value="1"/>
</dbReference>
<reference evidence="6 7" key="1">
    <citation type="submission" date="2021-02" db="EMBL/GenBank/DDBJ databases">
        <title>Genome assembly of Pseudopithomyces chartarum.</title>
        <authorList>
            <person name="Jauregui R."/>
            <person name="Singh J."/>
            <person name="Voisey C."/>
        </authorList>
    </citation>
    <scope>NUCLEOTIDE SEQUENCE [LARGE SCALE GENOMIC DNA]</scope>
    <source>
        <strain evidence="6 7">AGR01</strain>
    </source>
</reference>
<feature type="region of interest" description="Disordered" evidence="4">
    <location>
        <begin position="23"/>
        <end position="80"/>
    </location>
</feature>
<name>A0AAN6M4Z2_9PLEO</name>
<dbReference type="GO" id="GO:0006631">
    <property type="term" value="P:fatty acid metabolic process"/>
    <property type="evidence" value="ECO:0007669"/>
    <property type="project" value="TreeGrafter"/>
</dbReference>
<dbReference type="Gene3D" id="1.10.1200.10">
    <property type="entry name" value="ACP-like"/>
    <property type="match status" value="1"/>
</dbReference>
<evidence type="ECO:0000256" key="1">
    <source>
        <dbReference type="ARBA" id="ARBA00006432"/>
    </source>
</evidence>
<dbReference type="SMART" id="SM00823">
    <property type="entry name" value="PKS_PP"/>
    <property type="match status" value="1"/>
</dbReference>
<dbReference type="PANTHER" id="PTHR43201:SF8">
    <property type="entry name" value="ACYL-COA SYNTHETASE FAMILY MEMBER 3"/>
    <property type="match status" value="1"/>
</dbReference>
<dbReference type="PANTHER" id="PTHR43201">
    <property type="entry name" value="ACYL-COA SYNTHETASE"/>
    <property type="match status" value="1"/>
</dbReference>
<keyword evidence="7" id="KW-1185">Reference proteome</keyword>
<evidence type="ECO:0000256" key="3">
    <source>
        <dbReference type="ARBA" id="ARBA00022553"/>
    </source>
</evidence>
<dbReference type="Pfam" id="PF00975">
    <property type="entry name" value="Thioesterase"/>
    <property type="match status" value="1"/>
</dbReference>
<evidence type="ECO:0000313" key="6">
    <source>
        <dbReference type="EMBL" id="KAK3216424.1"/>
    </source>
</evidence>
<dbReference type="Pfam" id="PF00501">
    <property type="entry name" value="AMP-binding"/>
    <property type="match status" value="1"/>
</dbReference>
<dbReference type="SUPFAM" id="SSF53335">
    <property type="entry name" value="S-adenosyl-L-methionine-dependent methyltransferases"/>
    <property type="match status" value="1"/>
</dbReference>
<feature type="compositionally biased region" description="Acidic residues" evidence="4">
    <location>
        <begin position="1006"/>
        <end position="1015"/>
    </location>
</feature>
<dbReference type="InterPro" id="IPR029063">
    <property type="entry name" value="SAM-dependent_MTases_sf"/>
</dbReference>
<dbReference type="GO" id="GO:0031956">
    <property type="term" value="F:medium-chain fatty acid-CoA ligase activity"/>
    <property type="evidence" value="ECO:0007669"/>
    <property type="project" value="TreeGrafter"/>
</dbReference>
<dbReference type="Gene3D" id="3.40.50.1820">
    <property type="entry name" value="alpha/beta hydrolase"/>
    <property type="match status" value="1"/>
</dbReference>
<dbReference type="InterPro" id="IPR036736">
    <property type="entry name" value="ACP-like_sf"/>
</dbReference>
<keyword evidence="2" id="KW-0596">Phosphopantetheine</keyword>
<protein>
    <recommendedName>
        <fullName evidence="5">Polyketide synthase-like phosphopantetheine-binding domain-containing protein</fullName>
    </recommendedName>
</protein>
<comment type="similarity">
    <text evidence="1">Belongs to the ATP-dependent AMP-binding enzyme family.</text>
</comment>
<organism evidence="6 7">
    <name type="scientific">Pseudopithomyces chartarum</name>
    <dbReference type="NCBI Taxonomy" id="1892770"/>
    <lineage>
        <taxon>Eukaryota</taxon>
        <taxon>Fungi</taxon>
        <taxon>Dikarya</taxon>
        <taxon>Ascomycota</taxon>
        <taxon>Pezizomycotina</taxon>
        <taxon>Dothideomycetes</taxon>
        <taxon>Pleosporomycetidae</taxon>
        <taxon>Pleosporales</taxon>
        <taxon>Massarineae</taxon>
        <taxon>Didymosphaeriaceae</taxon>
        <taxon>Pseudopithomyces</taxon>
    </lineage>
</organism>
<dbReference type="GO" id="GO:0031177">
    <property type="term" value="F:phosphopantetheine binding"/>
    <property type="evidence" value="ECO:0007669"/>
    <property type="project" value="InterPro"/>
</dbReference>
<feature type="domain" description="Polyketide synthase-like phosphopantetheine-binding" evidence="5">
    <location>
        <begin position="919"/>
        <end position="993"/>
    </location>
</feature>
<accession>A0AAN6M4Z2</accession>
<dbReference type="InterPro" id="IPR001031">
    <property type="entry name" value="Thioesterase"/>
</dbReference>
<evidence type="ECO:0000256" key="4">
    <source>
        <dbReference type="SAM" id="MobiDB-lite"/>
    </source>
</evidence>
<comment type="caution">
    <text evidence="6">The sequence shown here is derived from an EMBL/GenBank/DDBJ whole genome shotgun (WGS) entry which is preliminary data.</text>
</comment>
<feature type="compositionally biased region" description="Basic and acidic residues" evidence="4">
    <location>
        <begin position="59"/>
        <end position="74"/>
    </location>
</feature>
<evidence type="ECO:0000259" key="5">
    <source>
        <dbReference type="SMART" id="SM00823"/>
    </source>
</evidence>
<dbReference type="InterPro" id="IPR020806">
    <property type="entry name" value="PKS_PP-bd"/>
</dbReference>
<gene>
    <name evidence="6" type="ORF">GRF29_8g3280758</name>
</gene>
<keyword evidence="3" id="KW-0597">Phosphoprotein</keyword>